<gene>
    <name evidence="2" type="ORF">FDG2_1095</name>
</gene>
<organism evidence="2 3">
    <name type="scientific">Candidatus Protofrankia californiensis</name>
    <dbReference type="NCBI Taxonomy" id="1839754"/>
    <lineage>
        <taxon>Bacteria</taxon>
        <taxon>Bacillati</taxon>
        <taxon>Actinomycetota</taxon>
        <taxon>Actinomycetes</taxon>
        <taxon>Frankiales</taxon>
        <taxon>Frankiaceae</taxon>
        <taxon>Protofrankia</taxon>
    </lineage>
</organism>
<evidence type="ECO:0000313" key="3">
    <source>
        <dbReference type="Proteomes" id="UP000199013"/>
    </source>
</evidence>
<evidence type="ECO:0000313" key="2">
    <source>
        <dbReference type="EMBL" id="SBW19239.1"/>
    </source>
</evidence>
<reference evidence="3" key="1">
    <citation type="submission" date="2016-02" db="EMBL/GenBank/DDBJ databases">
        <authorList>
            <person name="Wibberg D."/>
        </authorList>
    </citation>
    <scope>NUCLEOTIDE SEQUENCE [LARGE SCALE GENOMIC DNA]</scope>
</reference>
<evidence type="ECO:0000256" key="1">
    <source>
        <dbReference type="SAM" id="Phobius"/>
    </source>
</evidence>
<protein>
    <submittedName>
        <fullName evidence="2">Putative membrane protein</fullName>
    </submittedName>
</protein>
<dbReference type="RefSeq" id="WP_131765283.1">
    <property type="nucleotide sequence ID" value="NZ_CAAAFT010000065.1"/>
</dbReference>
<accession>A0A1C3NUW5</accession>
<keyword evidence="1" id="KW-0812">Transmembrane</keyword>
<keyword evidence="1" id="KW-1133">Transmembrane helix</keyword>
<sequence>MRSGALGLIAGLVSGLALAVGDFSDFLIVLLLGAIGLLVGKVVDGEVDLTRYLGGDRRREPR</sequence>
<keyword evidence="1" id="KW-0472">Membrane</keyword>
<dbReference type="EMBL" id="FLUV01000456">
    <property type="protein sequence ID" value="SBW19239.1"/>
    <property type="molecule type" value="Genomic_DNA"/>
</dbReference>
<dbReference type="AlphaFoldDB" id="A0A1C3NUW5"/>
<keyword evidence="3" id="KW-1185">Reference proteome</keyword>
<proteinExistence type="predicted"/>
<feature type="transmembrane region" description="Helical" evidence="1">
    <location>
        <begin position="29"/>
        <end position="49"/>
    </location>
</feature>
<dbReference type="Proteomes" id="UP000199013">
    <property type="component" value="Unassembled WGS sequence"/>
</dbReference>
<name>A0A1C3NUW5_9ACTN</name>